<dbReference type="Proteomes" id="UP000640052">
    <property type="component" value="Unassembled WGS sequence"/>
</dbReference>
<organism evidence="1 2">
    <name type="scientific">Acrocarpospora phusangensis</name>
    <dbReference type="NCBI Taxonomy" id="1070424"/>
    <lineage>
        <taxon>Bacteria</taxon>
        <taxon>Bacillati</taxon>
        <taxon>Actinomycetota</taxon>
        <taxon>Actinomycetes</taxon>
        <taxon>Streptosporangiales</taxon>
        <taxon>Streptosporangiaceae</taxon>
        <taxon>Acrocarpospora</taxon>
    </lineage>
</organism>
<evidence type="ECO:0000313" key="1">
    <source>
        <dbReference type="EMBL" id="GIH27139.1"/>
    </source>
</evidence>
<comment type="caution">
    <text evidence="1">The sequence shown here is derived from an EMBL/GenBank/DDBJ whole genome shotgun (WGS) entry which is preliminary data.</text>
</comment>
<dbReference type="EMBL" id="BOOA01000050">
    <property type="protein sequence ID" value="GIH27139.1"/>
    <property type="molecule type" value="Genomic_DNA"/>
</dbReference>
<reference evidence="1" key="1">
    <citation type="submission" date="2021-01" db="EMBL/GenBank/DDBJ databases">
        <title>Whole genome shotgun sequence of Acrocarpospora phusangensis NBRC 108782.</title>
        <authorList>
            <person name="Komaki H."/>
            <person name="Tamura T."/>
        </authorList>
    </citation>
    <scope>NUCLEOTIDE SEQUENCE</scope>
    <source>
        <strain evidence="1">NBRC 108782</strain>
    </source>
</reference>
<dbReference type="InterPro" id="IPR036388">
    <property type="entry name" value="WH-like_DNA-bd_sf"/>
</dbReference>
<keyword evidence="2" id="KW-1185">Reference proteome</keyword>
<proteinExistence type="predicted"/>
<name>A0A919UMP6_9ACTN</name>
<dbReference type="Gene3D" id="1.10.10.10">
    <property type="entry name" value="Winged helix-like DNA-binding domain superfamily/Winged helix DNA-binding domain"/>
    <property type="match status" value="1"/>
</dbReference>
<gene>
    <name evidence="1" type="ORF">Aph01nite_54490</name>
</gene>
<dbReference type="AlphaFoldDB" id="A0A919UMP6"/>
<evidence type="ECO:0000313" key="2">
    <source>
        <dbReference type="Proteomes" id="UP000640052"/>
    </source>
</evidence>
<protein>
    <submittedName>
        <fullName evidence="1">Uncharacterized protein</fullName>
    </submittedName>
</protein>
<accession>A0A919UMP6</accession>
<sequence>MTVTDSAAARLLLRPDERRYLEPFIGRERSTAEAAREIGVTTEQMSYRVKALSGRGLLGATGRIARKGRPITLYRAPREFRAPLRVLPEADVLHLFDLIDAGTRNVFLTALSRLATGSGMLDWVVRCYRGPSGAIHLDMTPADAEWSPAALLDEKAPAVVFNWVPVALDAAQAKELQAELLRIVSRLRPSTTAPTHLVGMFLTPL</sequence>